<name>A0A895XTG7_9ACTN</name>
<proteinExistence type="predicted"/>
<feature type="compositionally biased region" description="Basic and acidic residues" evidence="1">
    <location>
        <begin position="8"/>
        <end position="19"/>
    </location>
</feature>
<organism evidence="2 3">
    <name type="scientific">Natronoglycomyces albus</name>
    <dbReference type="NCBI Taxonomy" id="2811108"/>
    <lineage>
        <taxon>Bacteria</taxon>
        <taxon>Bacillati</taxon>
        <taxon>Actinomycetota</taxon>
        <taxon>Actinomycetes</taxon>
        <taxon>Glycomycetales</taxon>
        <taxon>Glycomycetaceae</taxon>
        <taxon>Natronoglycomyces</taxon>
    </lineage>
</organism>
<reference evidence="2" key="1">
    <citation type="submission" date="2021-02" db="EMBL/GenBank/DDBJ databases">
        <title>Natronoglycomyces albus gen. nov., sp. nov, a haloalkaliphilic actinobacterium from a soda solonchak soil.</title>
        <authorList>
            <person name="Sorokin D.Y."/>
            <person name="Khijniak T.V."/>
            <person name="Zakharycheva A.P."/>
            <person name="Boueva O.V."/>
            <person name="Ariskina E.V."/>
            <person name="Hahnke R.L."/>
            <person name="Bunk B."/>
            <person name="Sproer C."/>
            <person name="Schumann P."/>
            <person name="Evtushenko L.I."/>
            <person name="Kublanov I.V."/>
        </authorList>
    </citation>
    <scope>NUCLEOTIDE SEQUENCE</scope>
    <source>
        <strain evidence="2">DSM 106290</strain>
    </source>
</reference>
<sequence>MDDFNDYLDDHEPEGHESDEAYGPLFPSDFEDLDAWANLDVNDTGDAAEGDVGLQGQGEPNGSLPEEEWTFLDDSGPVEAHPQLPLVAENYSDTDQAWQAPPILDIDTPEPSDGFPWTDVDALGSHESVAFIPGGDFDSPSPADLGGHDTWEAAQADRDPSISALARWWSN</sequence>
<dbReference type="Proteomes" id="UP000662939">
    <property type="component" value="Chromosome"/>
</dbReference>
<evidence type="ECO:0000313" key="3">
    <source>
        <dbReference type="Proteomes" id="UP000662939"/>
    </source>
</evidence>
<dbReference type="AlphaFoldDB" id="A0A895XTG7"/>
<evidence type="ECO:0000256" key="1">
    <source>
        <dbReference type="SAM" id="MobiDB-lite"/>
    </source>
</evidence>
<dbReference type="KEGG" id="nav:JQS30_07810"/>
<dbReference type="RefSeq" id="WP_213172790.1">
    <property type="nucleotide sequence ID" value="NZ_CP070496.1"/>
</dbReference>
<dbReference type="EMBL" id="CP070496">
    <property type="protein sequence ID" value="QSB06783.1"/>
    <property type="molecule type" value="Genomic_DNA"/>
</dbReference>
<accession>A0A895XTG7</accession>
<feature type="region of interest" description="Disordered" evidence="1">
    <location>
        <begin position="42"/>
        <end position="81"/>
    </location>
</feature>
<evidence type="ECO:0000313" key="2">
    <source>
        <dbReference type="EMBL" id="QSB06783.1"/>
    </source>
</evidence>
<gene>
    <name evidence="2" type="ORF">JQS30_07810</name>
</gene>
<keyword evidence="3" id="KW-1185">Reference proteome</keyword>
<protein>
    <submittedName>
        <fullName evidence="2">Uncharacterized protein</fullName>
    </submittedName>
</protein>
<feature type="region of interest" description="Disordered" evidence="1">
    <location>
        <begin position="1"/>
        <end position="29"/>
    </location>
</feature>